<sequence length="191" mass="21133">MEPTLVHLDGKQIRVLAHPLRSRLLGRLRLDGPATATRLAESLGTNTGATSYHLRQLADVGLVTEETAAGRGRERWWRAAHDMSSWQRDAFAGDADAVEAADWLDSNALHMFVARAERWQRARPAESAAWRSAAGFSDYILNLGTEQLNALTAELDAVIERHRALGEAEPAPDARQVLLYLYAVPRLEDPS</sequence>
<comment type="caution">
    <text evidence="2">The sequence shown here is derived from an EMBL/GenBank/DDBJ whole genome shotgun (WGS) entry which is preliminary data.</text>
</comment>
<dbReference type="InterPro" id="IPR001845">
    <property type="entry name" value="HTH_ArsR_DNA-bd_dom"/>
</dbReference>
<dbReference type="Gene3D" id="1.10.10.10">
    <property type="entry name" value="Winged helix-like DNA-binding domain superfamily/Winged helix DNA-binding domain"/>
    <property type="match status" value="1"/>
</dbReference>
<dbReference type="InterPro" id="IPR011991">
    <property type="entry name" value="ArsR-like_HTH"/>
</dbReference>
<reference evidence="2" key="1">
    <citation type="submission" date="2021-01" db="EMBL/GenBank/DDBJ databases">
        <title>Whole genome shotgun sequence of Actinoplanes nipponensis NBRC 14063.</title>
        <authorList>
            <person name="Komaki H."/>
            <person name="Tamura T."/>
        </authorList>
    </citation>
    <scope>NUCLEOTIDE SEQUENCE</scope>
    <source>
        <strain evidence="2">NBRC 14063</strain>
    </source>
</reference>
<dbReference type="EMBL" id="BOMQ01000024">
    <property type="protein sequence ID" value="GIE48331.1"/>
    <property type="molecule type" value="Genomic_DNA"/>
</dbReference>
<dbReference type="RefSeq" id="WP_203766850.1">
    <property type="nucleotide sequence ID" value="NZ_BAAAYJ010000061.1"/>
</dbReference>
<dbReference type="InterPro" id="IPR036388">
    <property type="entry name" value="WH-like_DNA-bd_sf"/>
</dbReference>
<keyword evidence="3" id="KW-1185">Reference proteome</keyword>
<dbReference type="AlphaFoldDB" id="A0A919JFP0"/>
<dbReference type="SUPFAM" id="SSF46785">
    <property type="entry name" value="Winged helix' DNA-binding domain"/>
    <property type="match status" value="1"/>
</dbReference>
<organism evidence="2 3">
    <name type="scientific">Actinoplanes nipponensis</name>
    <dbReference type="NCBI Taxonomy" id="135950"/>
    <lineage>
        <taxon>Bacteria</taxon>
        <taxon>Bacillati</taxon>
        <taxon>Actinomycetota</taxon>
        <taxon>Actinomycetes</taxon>
        <taxon>Micromonosporales</taxon>
        <taxon>Micromonosporaceae</taxon>
        <taxon>Actinoplanes</taxon>
    </lineage>
</organism>
<proteinExistence type="predicted"/>
<feature type="domain" description="HTH arsR-type" evidence="1">
    <location>
        <begin position="11"/>
        <end position="99"/>
    </location>
</feature>
<dbReference type="Proteomes" id="UP000647172">
    <property type="component" value="Unassembled WGS sequence"/>
</dbReference>
<evidence type="ECO:0000313" key="3">
    <source>
        <dbReference type="Proteomes" id="UP000647172"/>
    </source>
</evidence>
<dbReference type="SMART" id="SM00418">
    <property type="entry name" value="HTH_ARSR"/>
    <property type="match status" value="1"/>
</dbReference>
<dbReference type="InterPro" id="IPR036390">
    <property type="entry name" value="WH_DNA-bd_sf"/>
</dbReference>
<dbReference type="GO" id="GO:0003700">
    <property type="term" value="F:DNA-binding transcription factor activity"/>
    <property type="evidence" value="ECO:0007669"/>
    <property type="project" value="InterPro"/>
</dbReference>
<accession>A0A919JFP0</accession>
<name>A0A919JFP0_9ACTN</name>
<evidence type="ECO:0000313" key="2">
    <source>
        <dbReference type="EMBL" id="GIE48331.1"/>
    </source>
</evidence>
<protein>
    <submittedName>
        <fullName evidence="2">Transcriptional regulator</fullName>
    </submittedName>
</protein>
<gene>
    <name evidence="2" type="ORF">Ani05nite_18650</name>
</gene>
<evidence type="ECO:0000259" key="1">
    <source>
        <dbReference type="SMART" id="SM00418"/>
    </source>
</evidence>
<dbReference type="CDD" id="cd00090">
    <property type="entry name" value="HTH_ARSR"/>
    <property type="match status" value="1"/>
</dbReference>
<dbReference type="Pfam" id="PF12840">
    <property type="entry name" value="HTH_20"/>
    <property type="match status" value="1"/>
</dbReference>